<comment type="similarity">
    <text evidence="15 16">In the C-terminal section; belongs to the cytidylyltransferase family.</text>
</comment>
<dbReference type="Proteomes" id="UP000272888">
    <property type="component" value="Unassembled WGS sequence"/>
</dbReference>
<dbReference type="PANTHER" id="PTHR46969:SF1">
    <property type="entry name" value="BIFUNCTIONAL PROTEIN HLDE"/>
    <property type="match status" value="1"/>
</dbReference>
<dbReference type="RefSeq" id="WP_120642290.1">
    <property type="nucleotide sequence ID" value="NZ_RAWB01000032.1"/>
</dbReference>
<evidence type="ECO:0000259" key="17">
    <source>
        <dbReference type="Pfam" id="PF00294"/>
    </source>
</evidence>
<evidence type="ECO:0000313" key="20">
    <source>
        <dbReference type="Proteomes" id="UP000272888"/>
    </source>
</evidence>
<dbReference type="Gene3D" id="3.40.50.620">
    <property type="entry name" value="HUPs"/>
    <property type="match status" value="1"/>
</dbReference>
<comment type="subunit">
    <text evidence="4 16">Homodimer.</text>
</comment>
<evidence type="ECO:0000256" key="11">
    <source>
        <dbReference type="ARBA" id="ARBA00023277"/>
    </source>
</evidence>
<dbReference type="Pfam" id="PF00294">
    <property type="entry name" value="PfkB"/>
    <property type="match status" value="1"/>
</dbReference>
<dbReference type="InterPro" id="IPR029056">
    <property type="entry name" value="Ribokinase-like"/>
</dbReference>
<evidence type="ECO:0000256" key="5">
    <source>
        <dbReference type="ARBA" id="ARBA00022679"/>
    </source>
</evidence>
<evidence type="ECO:0000256" key="14">
    <source>
        <dbReference type="ARBA" id="ARBA00060955"/>
    </source>
</evidence>
<dbReference type="EC" id="2.7.7.70" evidence="16"/>
<accession>A0A3A8QB84</accession>
<dbReference type="InterPro" id="IPR004821">
    <property type="entry name" value="Cyt_trans-like"/>
</dbReference>
<evidence type="ECO:0000256" key="7">
    <source>
        <dbReference type="ARBA" id="ARBA00022741"/>
    </source>
</evidence>
<proteinExistence type="inferred from homology"/>
<dbReference type="InterPro" id="IPR014729">
    <property type="entry name" value="Rossmann-like_a/b/a_fold"/>
</dbReference>
<dbReference type="InterPro" id="IPR011914">
    <property type="entry name" value="RfaE_dom_II"/>
</dbReference>
<dbReference type="FunFam" id="3.40.50.620:FF:000028">
    <property type="entry name" value="Bifunctional protein HldE"/>
    <property type="match status" value="1"/>
</dbReference>
<comment type="similarity">
    <text evidence="14 16">In the N-terminal section; belongs to the carbohydrate kinase PfkB family.</text>
</comment>
<evidence type="ECO:0000256" key="10">
    <source>
        <dbReference type="ARBA" id="ARBA00023268"/>
    </source>
</evidence>
<reference evidence="20" key="1">
    <citation type="submission" date="2018-09" db="EMBL/GenBank/DDBJ databases">
        <authorList>
            <person name="Livingstone P.G."/>
            <person name="Whitworth D.E."/>
        </authorList>
    </citation>
    <scope>NUCLEOTIDE SEQUENCE [LARGE SCALE GENOMIC DNA]</scope>
    <source>
        <strain evidence="20">CA051B</strain>
    </source>
</reference>
<comment type="pathway">
    <text evidence="3">Bacterial outer membrane biogenesis; LPS core biosynthesis.</text>
</comment>
<keyword evidence="9 16" id="KW-0067">ATP-binding</keyword>
<evidence type="ECO:0000256" key="8">
    <source>
        <dbReference type="ARBA" id="ARBA00022777"/>
    </source>
</evidence>
<feature type="domain" description="Cytidyltransferase-like" evidence="18">
    <location>
        <begin position="359"/>
        <end position="449"/>
    </location>
</feature>
<keyword evidence="7 16" id="KW-0547">Nucleotide-binding</keyword>
<keyword evidence="10 16" id="KW-0511">Multifunctional enzyme</keyword>
<evidence type="ECO:0000256" key="15">
    <source>
        <dbReference type="ARBA" id="ARBA00061122"/>
    </source>
</evidence>
<keyword evidence="20" id="KW-1185">Reference proteome</keyword>
<organism evidence="19 20">
    <name type="scientific">Corallococcus llansteffanensis</name>
    <dbReference type="NCBI Taxonomy" id="2316731"/>
    <lineage>
        <taxon>Bacteria</taxon>
        <taxon>Pseudomonadati</taxon>
        <taxon>Myxococcota</taxon>
        <taxon>Myxococcia</taxon>
        <taxon>Myxococcales</taxon>
        <taxon>Cystobacterineae</taxon>
        <taxon>Myxococcaceae</taxon>
        <taxon>Corallococcus</taxon>
    </lineage>
</organism>
<dbReference type="NCBIfam" id="NF008454">
    <property type="entry name" value="PRK11316.1"/>
    <property type="match status" value="1"/>
</dbReference>
<evidence type="ECO:0000256" key="1">
    <source>
        <dbReference type="ARBA" id="ARBA00002319"/>
    </source>
</evidence>
<feature type="region of interest" description="Ribokinase" evidence="16">
    <location>
        <begin position="1"/>
        <end position="330"/>
    </location>
</feature>
<evidence type="ECO:0000256" key="4">
    <source>
        <dbReference type="ARBA" id="ARBA00011738"/>
    </source>
</evidence>
<dbReference type="NCBIfam" id="TIGR00125">
    <property type="entry name" value="cyt_tran_rel"/>
    <property type="match status" value="1"/>
</dbReference>
<dbReference type="Gene3D" id="3.40.1190.20">
    <property type="match status" value="1"/>
</dbReference>
<dbReference type="SUPFAM" id="SSF53613">
    <property type="entry name" value="Ribokinase-like"/>
    <property type="match status" value="1"/>
</dbReference>
<dbReference type="InterPro" id="IPR023030">
    <property type="entry name" value="Bifunc_HldE"/>
</dbReference>
<comment type="catalytic activity">
    <reaction evidence="13 16">
        <text>D-glycero-beta-D-manno-heptose 7-phosphate + ATP = D-glycero-beta-D-manno-heptose 1,7-bisphosphate + ADP + H(+)</text>
        <dbReference type="Rhea" id="RHEA:27473"/>
        <dbReference type="ChEBI" id="CHEBI:15378"/>
        <dbReference type="ChEBI" id="CHEBI:30616"/>
        <dbReference type="ChEBI" id="CHEBI:60204"/>
        <dbReference type="ChEBI" id="CHEBI:60208"/>
        <dbReference type="ChEBI" id="CHEBI:456216"/>
        <dbReference type="EC" id="2.7.1.167"/>
    </reaction>
</comment>
<dbReference type="GO" id="GO:0005524">
    <property type="term" value="F:ATP binding"/>
    <property type="evidence" value="ECO:0007669"/>
    <property type="project" value="UniProtKB-UniRule"/>
</dbReference>
<dbReference type="GO" id="GO:0097171">
    <property type="term" value="P:ADP-L-glycero-beta-D-manno-heptose biosynthetic process"/>
    <property type="evidence" value="ECO:0007669"/>
    <property type="project" value="UniProtKB-UniPathway"/>
</dbReference>
<evidence type="ECO:0000256" key="16">
    <source>
        <dbReference type="HAMAP-Rule" id="MF_01603"/>
    </source>
</evidence>
<sequence length="502" mass="52451">MRRAPEVDLPSGHTLAERLASLESARVLVAGDVMLDRYWHGSASRLSPEAPVPVVLVERDECRPGGAANVAVNVAALGARATVLGVTGEDAAAEALGERLAEARVCTRLLRTPGVRTTTKLRVLGARQQLIRLDFEDGLPGSHDGRLLELLVPLLADAGAVVLSDYGKGTLREPLRFIQAARAASCPVLVAPKGRDFSRYAGATVLVPNRSEFEAVVGPCADDAVLAARGLALARELSLTALLVTRGAEGMTLLRDGHPALHLPATARSVLDVTGAGDTVIAVLAAALAAGIPLTEGVTLANVAAGLVVGRPGTSAATLPELRRAVAGPRGPGRGVVTEAHLLELVRDARSRGETVALTLGCFDILHAGHVSYLEQMAGLADRLIIAVNDDDSVRRLKGPARPLNPLAQRMRVLAGLAAVDWVVPFSEDTPERLVCNVVPDVLVKGGDYRPEQIPGQRCVREAGGRVLVLDYVEGCSTTGLVARIQERNGAPKRGPDAAGPG</sequence>
<evidence type="ECO:0000313" key="19">
    <source>
        <dbReference type="EMBL" id="RKH65969.1"/>
    </source>
</evidence>
<comment type="caution">
    <text evidence="19">The sequence shown here is derived from an EMBL/GenBank/DDBJ whole genome shotgun (WGS) entry which is preliminary data.</text>
</comment>
<dbReference type="CDD" id="cd01172">
    <property type="entry name" value="RfaE_like"/>
    <property type="match status" value="1"/>
</dbReference>
<dbReference type="HAMAP" id="MF_01603">
    <property type="entry name" value="HldE"/>
    <property type="match status" value="1"/>
</dbReference>
<dbReference type="UniPathway" id="UPA00958"/>
<dbReference type="GO" id="GO:0033785">
    <property type="term" value="F:heptose 7-phosphate kinase activity"/>
    <property type="evidence" value="ECO:0007669"/>
    <property type="project" value="UniProtKB-UniRule"/>
</dbReference>
<evidence type="ECO:0000256" key="6">
    <source>
        <dbReference type="ARBA" id="ARBA00022695"/>
    </source>
</evidence>
<dbReference type="GO" id="GO:0005829">
    <property type="term" value="C:cytosol"/>
    <property type="evidence" value="ECO:0007669"/>
    <property type="project" value="TreeGrafter"/>
</dbReference>
<dbReference type="PANTHER" id="PTHR46969">
    <property type="entry name" value="BIFUNCTIONAL PROTEIN HLDE"/>
    <property type="match status" value="1"/>
</dbReference>
<evidence type="ECO:0000256" key="2">
    <source>
        <dbReference type="ARBA" id="ARBA00003753"/>
    </source>
</evidence>
<evidence type="ECO:0000256" key="12">
    <source>
        <dbReference type="ARBA" id="ARBA00047428"/>
    </source>
</evidence>
<comment type="pathway">
    <text evidence="16">Nucleotide-sugar biosynthesis; ADP-L-glycero-beta-D-manno-heptose biosynthesis; ADP-L-glycero-beta-D-manno-heptose from D-glycero-beta-D-manno-heptose 7-phosphate: step 3/4.</text>
</comment>
<dbReference type="InterPro" id="IPR011913">
    <property type="entry name" value="RfaE_dom_I"/>
</dbReference>
<gene>
    <name evidence="16 19" type="primary">hldE</name>
    <name evidence="19" type="ORF">D7V93_05155</name>
</gene>
<dbReference type="UniPathway" id="UPA00356">
    <property type="reaction ID" value="UER00437"/>
</dbReference>
<keyword evidence="8 16" id="KW-0418">Kinase</keyword>
<dbReference type="GO" id="GO:0009244">
    <property type="term" value="P:lipopolysaccharide core region biosynthetic process"/>
    <property type="evidence" value="ECO:0007669"/>
    <property type="project" value="UniProtKB-UniPathway"/>
</dbReference>
<evidence type="ECO:0000259" key="18">
    <source>
        <dbReference type="Pfam" id="PF01467"/>
    </source>
</evidence>
<comment type="pathway">
    <text evidence="16">Nucleotide-sugar biosynthesis; ADP-L-glycero-beta-D-manno-heptose biosynthesis; ADP-L-glycero-beta-D-manno-heptose from D-glycero-beta-D-manno-heptose 7-phosphate: step 1/4.</text>
</comment>
<dbReference type="InterPro" id="IPR002173">
    <property type="entry name" value="Carboh/pur_kinase_PfkB_CS"/>
</dbReference>
<dbReference type="NCBIfam" id="TIGR02198">
    <property type="entry name" value="rfaE_dom_I"/>
    <property type="match status" value="1"/>
</dbReference>
<evidence type="ECO:0000256" key="9">
    <source>
        <dbReference type="ARBA" id="ARBA00022840"/>
    </source>
</evidence>
<feature type="region of interest" description="Cytidylyltransferase" evidence="16">
    <location>
        <begin position="358"/>
        <end position="502"/>
    </location>
</feature>
<protein>
    <recommendedName>
        <fullName evidence="16">Bifunctional protein HldE</fullName>
    </recommendedName>
    <domain>
        <recommendedName>
            <fullName evidence="16">D-beta-D-heptose 7-phosphate kinase</fullName>
            <ecNumber evidence="16">2.7.1.167</ecNumber>
        </recommendedName>
        <alternativeName>
            <fullName evidence="16">D-beta-D-heptose 7-phosphotransferase</fullName>
        </alternativeName>
        <alternativeName>
            <fullName evidence="16">D-glycero-beta-D-manno-heptose-7-phosphate kinase</fullName>
        </alternativeName>
    </domain>
    <domain>
        <recommendedName>
            <fullName evidence="16">D-beta-D-heptose 1-phosphate adenylyltransferase</fullName>
            <ecNumber evidence="16">2.7.7.70</ecNumber>
        </recommendedName>
        <alternativeName>
            <fullName evidence="16">D-glycero-beta-D-manno-heptose 1-phosphate adenylyltransferase</fullName>
        </alternativeName>
    </domain>
</protein>
<keyword evidence="5 16" id="KW-0808">Transferase</keyword>
<comment type="function">
    <text evidence="2 16">Catalyzes the ADP transfer from ATP to D-glycero-beta-D-manno-heptose 1-phosphate, yielding ADP-D-glycero-beta-D-manno-heptose.</text>
</comment>
<comment type="catalytic activity">
    <reaction evidence="12 16">
        <text>D-glycero-beta-D-manno-heptose 1-phosphate + ATP + H(+) = ADP-D-glycero-beta-D-manno-heptose + diphosphate</text>
        <dbReference type="Rhea" id="RHEA:27465"/>
        <dbReference type="ChEBI" id="CHEBI:15378"/>
        <dbReference type="ChEBI" id="CHEBI:30616"/>
        <dbReference type="ChEBI" id="CHEBI:33019"/>
        <dbReference type="ChEBI" id="CHEBI:59967"/>
        <dbReference type="ChEBI" id="CHEBI:61593"/>
        <dbReference type="EC" id="2.7.7.70"/>
    </reaction>
</comment>
<dbReference type="SUPFAM" id="SSF52374">
    <property type="entry name" value="Nucleotidylyl transferase"/>
    <property type="match status" value="1"/>
</dbReference>
<dbReference type="Pfam" id="PF01467">
    <property type="entry name" value="CTP_transf_like"/>
    <property type="match status" value="1"/>
</dbReference>
<dbReference type="EMBL" id="RAWB01000032">
    <property type="protein sequence ID" value="RKH65969.1"/>
    <property type="molecule type" value="Genomic_DNA"/>
</dbReference>
<feature type="domain" description="Carbohydrate kinase PfkB" evidence="17">
    <location>
        <begin position="27"/>
        <end position="317"/>
    </location>
</feature>
<feature type="active site" evidence="16">
    <location>
        <position position="278"/>
    </location>
</feature>
<keyword evidence="6 16" id="KW-0548">Nucleotidyltransferase</keyword>
<comment type="function">
    <text evidence="1 16">Catalyzes the phosphorylation of D-glycero-D-manno-heptose 7-phosphate at the C-1 position to selectively form D-glycero-beta-D-manno-heptose-1,7-bisphosphate.</text>
</comment>
<dbReference type="FunFam" id="3.40.1190.20:FF:000002">
    <property type="entry name" value="Bifunctional protein HldE"/>
    <property type="match status" value="1"/>
</dbReference>
<evidence type="ECO:0000256" key="3">
    <source>
        <dbReference type="ARBA" id="ARBA00004713"/>
    </source>
</evidence>
<dbReference type="AlphaFoldDB" id="A0A3A8QB84"/>
<dbReference type="EC" id="2.7.1.167" evidence="16"/>
<feature type="binding site" evidence="16">
    <location>
        <begin position="209"/>
        <end position="212"/>
    </location>
    <ligand>
        <name>ATP</name>
        <dbReference type="ChEBI" id="CHEBI:30616"/>
    </ligand>
</feature>
<dbReference type="GO" id="GO:0016773">
    <property type="term" value="F:phosphotransferase activity, alcohol group as acceptor"/>
    <property type="evidence" value="ECO:0007669"/>
    <property type="project" value="InterPro"/>
</dbReference>
<dbReference type="NCBIfam" id="TIGR02199">
    <property type="entry name" value="rfaE_dom_II"/>
    <property type="match status" value="1"/>
</dbReference>
<evidence type="ECO:0000256" key="13">
    <source>
        <dbReference type="ARBA" id="ARBA00052873"/>
    </source>
</evidence>
<keyword evidence="11 16" id="KW-0119">Carbohydrate metabolism</keyword>
<dbReference type="InterPro" id="IPR011611">
    <property type="entry name" value="PfkB_dom"/>
</dbReference>
<dbReference type="GO" id="GO:0033786">
    <property type="term" value="F:heptose-1-phosphate adenylyltransferase activity"/>
    <property type="evidence" value="ECO:0007669"/>
    <property type="project" value="UniProtKB-UniRule"/>
</dbReference>
<name>A0A3A8QB84_9BACT</name>
<dbReference type="PROSITE" id="PS00583">
    <property type="entry name" value="PFKB_KINASES_1"/>
    <property type="match status" value="1"/>
</dbReference>